<protein>
    <submittedName>
        <fullName evidence="1">Uncharacterized protein</fullName>
    </submittedName>
</protein>
<dbReference type="EMBL" id="MKIE01000019">
    <property type="protein sequence ID" value="OHW61261.1"/>
    <property type="molecule type" value="Genomic_DNA"/>
</dbReference>
<dbReference type="Proteomes" id="UP000180254">
    <property type="component" value="Unassembled WGS sequence"/>
</dbReference>
<evidence type="ECO:0000313" key="1">
    <source>
        <dbReference type="EMBL" id="OHW61261.1"/>
    </source>
</evidence>
<dbReference type="OrthoDB" id="2087130at2"/>
<dbReference type="RefSeq" id="WP_084655929.1">
    <property type="nucleotide sequence ID" value="NZ_MKIE01000019.1"/>
</dbReference>
<keyword evidence="2" id="KW-1185">Reference proteome</keyword>
<proteinExistence type="predicted"/>
<evidence type="ECO:0000313" key="2">
    <source>
        <dbReference type="Proteomes" id="UP000180254"/>
    </source>
</evidence>
<dbReference type="STRING" id="39480.EUAN_23850"/>
<accession>A0A1S1V3H2</accession>
<name>A0A1S1V3H2_9FIRM</name>
<organism evidence="1 2">
    <name type="scientific">Andreesenia angusta</name>
    <dbReference type="NCBI Taxonomy" id="39480"/>
    <lineage>
        <taxon>Bacteria</taxon>
        <taxon>Bacillati</taxon>
        <taxon>Bacillota</taxon>
        <taxon>Tissierellia</taxon>
        <taxon>Tissierellales</taxon>
        <taxon>Gottschalkiaceae</taxon>
        <taxon>Andreesenia</taxon>
    </lineage>
</organism>
<sequence length="175" mass="20448">MNYSEGLTYVKKLEGKGSRVVYKDGEYPDLTINYPGRKRHGDYRLTLGMDDAPTHAYIAETLIEHINLKTFSFQQLKSFLEDVYTNGTNTEYNNYKLEFLKHLVYWVTLQEEVNYPRSNGYAGIKLPFCRYFEAICAAERIINISTQEIILRCNNHGAGRPRLFNIENTPSFYQY</sequence>
<comment type="caution">
    <text evidence="1">The sequence shown here is derived from an EMBL/GenBank/DDBJ whole genome shotgun (WGS) entry which is preliminary data.</text>
</comment>
<gene>
    <name evidence="1" type="ORF">EUAN_23850</name>
</gene>
<dbReference type="AlphaFoldDB" id="A0A1S1V3H2"/>
<reference evidence="1 2" key="1">
    <citation type="submission" date="2016-09" db="EMBL/GenBank/DDBJ databases">
        <title>Genome sequence of Eubacterium angustum.</title>
        <authorList>
            <person name="Poehlein A."/>
            <person name="Daniel R."/>
        </authorList>
    </citation>
    <scope>NUCLEOTIDE SEQUENCE [LARGE SCALE GENOMIC DNA]</scope>
    <source>
        <strain evidence="1 2">DSM 1989</strain>
    </source>
</reference>